<name>A0A9Q4DLP9_ACTPL</name>
<reference evidence="2" key="2">
    <citation type="submission" date="2022-12" db="EMBL/GenBank/DDBJ databases">
        <authorList>
            <person name="Kardos G."/>
            <person name="Sarkozi R."/>
            <person name="Laczko L."/>
            <person name="Marton S."/>
            <person name="Makrai L."/>
            <person name="Banyai K."/>
            <person name="Fodor L."/>
        </authorList>
    </citation>
    <scope>NUCLEOTIDE SEQUENCE</scope>
    <source>
        <strain evidence="2">84/14</strain>
    </source>
</reference>
<dbReference type="RefSeq" id="WP_267991953.1">
    <property type="nucleotide sequence ID" value="NZ_JAPQFC010000337.1"/>
</dbReference>
<proteinExistence type="predicted"/>
<dbReference type="EMBL" id="JAPQFC010000337">
    <property type="protein sequence ID" value="MCY6524831.1"/>
    <property type="molecule type" value="Genomic_DNA"/>
</dbReference>
<evidence type="ECO:0000313" key="3">
    <source>
        <dbReference type="Proteomes" id="UP001077788"/>
    </source>
</evidence>
<accession>A0A9Q4DLP9</accession>
<protein>
    <submittedName>
        <fullName evidence="2">Uncharacterized protein</fullName>
    </submittedName>
</protein>
<organism evidence="2 3">
    <name type="scientific">Actinobacillus pleuropneumoniae</name>
    <name type="common">Haemophilus pleuropneumoniae</name>
    <dbReference type="NCBI Taxonomy" id="715"/>
    <lineage>
        <taxon>Bacteria</taxon>
        <taxon>Pseudomonadati</taxon>
        <taxon>Pseudomonadota</taxon>
        <taxon>Gammaproteobacteria</taxon>
        <taxon>Pasteurellales</taxon>
        <taxon>Pasteurellaceae</taxon>
        <taxon>Actinobacillus</taxon>
    </lineage>
</organism>
<reference evidence="2" key="1">
    <citation type="journal article" date="2021" name="Vet Sci">
        <title>O-Serogroups and Pathovirotypes of Escherichia coli Isolated from Post-Weaning Piglets Showing Diarrhoea and/or Oedema in South Korea.</title>
        <authorList>
            <person name="Byun J.W."/>
            <person name="Moon B.Y."/>
            <person name="Do K.H."/>
            <person name="Lee K."/>
            <person name="Lee H.Y."/>
            <person name="Kim W.I."/>
            <person name="So B."/>
            <person name="Lee W.K."/>
        </authorList>
    </citation>
    <scope>NUCLEOTIDE SEQUENCE</scope>
    <source>
        <strain evidence="2">84/14</strain>
    </source>
</reference>
<sequence>MKIAALWVAKYGPINLGSDLGNETNISTYVVPKIREQNDAWLQEHEEINQSIQAGNAELRRLLQKSEEEKQWLQHQLQT</sequence>
<evidence type="ECO:0000313" key="2">
    <source>
        <dbReference type="EMBL" id="MCY6524831.1"/>
    </source>
</evidence>
<comment type="caution">
    <text evidence="2">The sequence shown here is derived from an EMBL/GenBank/DDBJ whole genome shotgun (WGS) entry which is preliminary data.</text>
</comment>
<feature type="non-terminal residue" evidence="2">
    <location>
        <position position="79"/>
    </location>
</feature>
<evidence type="ECO:0000256" key="1">
    <source>
        <dbReference type="SAM" id="Coils"/>
    </source>
</evidence>
<keyword evidence="1" id="KW-0175">Coiled coil</keyword>
<gene>
    <name evidence="2" type="ORF">OYG11_11520</name>
</gene>
<dbReference type="Proteomes" id="UP001077788">
    <property type="component" value="Unassembled WGS sequence"/>
</dbReference>
<dbReference type="AlphaFoldDB" id="A0A9Q4DLP9"/>
<feature type="coiled-coil region" evidence="1">
    <location>
        <begin position="45"/>
        <end position="76"/>
    </location>
</feature>